<name>A0A654D4G3_SPHMU</name>
<proteinExistence type="predicted"/>
<reference evidence="1 2" key="1">
    <citation type="submission" date="2019-10" db="EMBL/GenBank/DDBJ databases">
        <authorList>
            <person name="Karimi E."/>
        </authorList>
    </citation>
    <scope>NUCLEOTIDE SEQUENCE [LARGE SCALE GENOMIC DNA]</scope>
    <source>
        <strain evidence="1">Sphingobacterium sp. 8BC</strain>
    </source>
</reference>
<dbReference type="EMBL" id="CABWMV010000024">
    <property type="protein sequence ID" value="VXD00327.1"/>
    <property type="molecule type" value="Genomic_DNA"/>
</dbReference>
<protein>
    <submittedName>
        <fullName evidence="1">Uncharacterized protein</fullName>
    </submittedName>
</protein>
<evidence type="ECO:0000313" key="1">
    <source>
        <dbReference type="EMBL" id="VXD00327.1"/>
    </source>
</evidence>
<dbReference type="AlphaFoldDB" id="A0A654D4G3"/>
<sequence length="38" mass="4425">MTIRQPNAYMQSSLFAVTVAAKIGRECLKQWINYVVFF</sequence>
<gene>
    <name evidence="1" type="ORF">SPHINGO8BC_51573</name>
</gene>
<evidence type="ECO:0000313" key="2">
    <source>
        <dbReference type="Proteomes" id="UP000432350"/>
    </source>
</evidence>
<dbReference type="Proteomes" id="UP000432350">
    <property type="component" value="Unassembled WGS sequence"/>
</dbReference>
<organism evidence="1 2">
    <name type="scientific">Sphingobacterium multivorum</name>
    <dbReference type="NCBI Taxonomy" id="28454"/>
    <lineage>
        <taxon>Bacteria</taxon>
        <taxon>Pseudomonadati</taxon>
        <taxon>Bacteroidota</taxon>
        <taxon>Sphingobacteriia</taxon>
        <taxon>Sphingobacteriales</taxon>
        <taxon>Sphingobacteriaceae</taxon>
        <taxon>Sphingobacterium</taxon>
    </lineage>
</organism>
<accession>A0A654D4G3</accession>